<dbReference type="GO" id="GO:0140580">
    <property type="term" value="F:mitochondrion autophagosome adaptor activity"/>
    <property type="evidence" value="ECO:0007669"/>
    <property type="project" value="InterPro"/>
</dbReference>
<dbReference type="AlphaFoldDB" id="A0A6A6W7H1"/>
<sequence length="58" mass="6933">MRFEQSYLKSIEQAQGWQGVTYITIRDQVYTEDAQRSKCKLTADVRYFYLLYKAWAGN</sequence>
<accession>A0A6A6W7H1</accession>
<dbReference type="OrthoDB" id="2430343at2759"/>
<protein>
    <submittedName>
        <fullName evidence="1">Uncharacterized protein</fullName>
    </submittedName>
</protein>
<organism evidence="1 2">
    <name type="scientific">Pseudovirgaria hyperparasitica</name>
    <dbReference type="NCBI Taxonomy" id="470096"/>
    <lineage>
        <taxon>Eukaryota</taxon>
        <taxon>Fungi</taxon>
        <taxon>Dikarya</taxon>
        <taxon>Ascomycota</taxon>
        <taxon>Pezizomycotina</taxon>
        <taxon>Dothideomycetes</taxon>
        <taxon>Dothideomycetes incertae sedis</taxon>
        <taxon>Acrospermales</taxon>
        <taxon>Acrospermaceae</taxon>
        <taxon>Pseudovirgaria</taxon>
    </lineage>
</organism>
<dbReference type="GO" id="GO:0000423">
    <property type="term" value="P:mitophagy"/>
    <property type="evidence" value="ECO:0007669"/>
    <property type="project" value="InterPro"/>
</dbReference>
<gene>
    <name evidence="1" type="ORF">EJ05DRAFT_477257</name>
</gene>
<proteinExistence type="predicted"/>
<dbReference type="EMBL" id="ML996574">
    <property type="protein sequence ID" value="KAF2757031.1"/>
    <property type="molecule type" value="Genomic_DNA"/>
</dbReference>
<dbReference type="Pfam" id="PF08589">
    <property type="entry name" value="ATG43"/>
    <property type="match status" value="1"/>
</dbReference>
<evidence type="ECO:0000313" key="2">
    <source>
        <dbReference type="Proteomes" id="UP000799437"/>
    </source>
</evidence>
<dbReference type="Proteomes" id="UP000799437">
    <property type="component" value="Unassembled WGS sequence"/>
</dbReference>
<dbReference type="GeneID" id="54485263"/>
<evidence type="ECO:0000313" key="1">
    <source>
        <dbReference type="EMBL" id="KAF2757031.1"/>
    </source>
</evidence>
<keyword evidence="2" id="KW-1185">Reference proteome</keyword>
<dbReference type="InterPro" id="IPR013898">
    <property type="entry name" value="Atg43"/>
</dbReference>
<reference evidence="1" key="1">
    <citation type="journal article" date="2020" name="Stud. Mycol.">
        <title>101 Dothideomycetes genomes: a test case for predicting lifestyles and emergence of pathogens.</title>
        <authorList>
            <person name="Haridas S."/>
            <person name="Albert R."/>
            <person name="Binder M."/>
            <person name="Bloem J."/>
            <person name="Labutti K."/>
            <person name="Salamov A."/>
            <person name="Andreopoulos B."/>
            <person name="Baker S."/>
            <person name="Barry K."/>
            <person name="Bills G."/>
            <person name="Bluhm B."/>
            <person name="Cannon C."/>
            <person name="Castanera R."/>
            <person name="Culley D."/>
            <person name="Daum C."/>
            <person name="Ezra D."/>
            <person name="Gonzalez J."/>
            <person name="Henrissat B."/>
            <person name="Kuo A."/>
            <person name="Liang C."/>
            <person name="Lipzen A."/>
            <person name="Lutzoni F."/>
            <person name="Magnuson J."/>
            <person name="Mondo S."/>
            <person name="Nolan M."/>
            <person name="Ohm R."/>
            <person name="Pangilinan J."/>
            <person name="Park H.-J."/>
            <person name="Ramirez L."/>
            <person name="Alfaro M."/>
            <person name="Sun H."/>
            <person name="Tritt A."/>
            <person name="Yoshinaga Y."/>
            <person name="Zwiers L.-H."/>
            <person name="Turgeon B."/>
            <person name="Goodwin S."/>
            <person name="Spatafora J."/>
            <person name="Crous P."/>
            <person name="Grigoriev I."/>
        </authorList>
    </citation>
    <scope>NUCLEOTIDE SEQUENCE</scope>
    <source>
        <strain evidence="1">CBS 121739</strain>
    </source>
</reference>
<dbReference type="RefSeq" id="XP_033599482.1">
    <property type="nucleotide sequence ID" value="XM_033744209.1"/>
</dbReference>
<name>A0A6A6W7H1_9PEZI</name>